<protein>
    <submittedName>
        <fullName evidence="1">Uncharacterized protein</fullName>
    </submittedName>
</protein>
<proteinExistence type="predicted"/>
<dbReference type="EMBL" id="BK015714">
    <property type="protein sequence ID" value="DAE21645.1"/>
    <property type="molecule type" value="Genomic_DNA"/>
</dbReference>
<accession>A0A8S5QSD7</accession>
<name>A0A8S5QSD7_9CAUD</name>
<reference evidence="1" key="1">
    <citation type="journal article" date="2021" name="Proc. Natl. Acad. Sci. U.S.A.">
        <title>A Catalog of Tens of Thousands of Viruses from Human Metagenomes Reveals Hidden Associations with Chronic Diseases.</title>
        <authorList>
            <person name="Tisza M.J."/>
            <person name="Buck C.B."/>
        </authorList>
    </citation>
    <scope>NUCLEOTIDE SEQUENCE</scope>
    <source>
        <strain evidence="1">Ct4be24</strain>
    </source>
</reference>
<evidence type="ECO:0000313" key="1">
    <source>
        <dbReference type="EMBL" id="DAE21645.1"/>
    </source>
</evidence>
<organism evidence="1">
    <name type="scientific">Siphoviridae sp. ct4be24</name>
    <dbReference type="NCBI Taxonomy" id="2826289"/>
    <lineage>
        <taxon>Viruses</taxon>
        <taxon>Duplodnaviria</taxon>
        <taxon>Heunggongvirae</taxon>
        <taxon>Uroviricota</taxon>
        <taxon>Caudoviricetes</taxon>
    </lineage>
</organism>
<sequence length="38" mass="4316">MVANTIKINNFIIQKGQNSKPIGNLDCAISMKNKRLWL</sequence>